<dbReference type="AlphaFoldDB" id="A0A0F9T3U6"/>
<accession>A0A0F9T3U6</accession>
<comment type="caution">
    <text evidence="1">The sequence shown here is derived from an EMBL/GenBank/DDBJ whole genome shotgun (WGS) entry which is preliminary data.</text>
</comment>
<dbReference type="EMBL" id="LAZR01001495">
    <property type="protein sequence ID" value="KKN43696.1"/>
    <property type="molecule type" value="Genomic_DNA"/>
</dbReference>
<evidence type="ECO:0000313" key="1">
    <source>
        <dbReference type="EMBL" id="KKN43696.1"/>
    </source>
</evidence>
<organism evidence="1">
    <name type="scientific">marine sediment metagenome</name>
    <dbReference type="NCBI Taxonomy" id="412755"/>
    <lineage>
        <taxon>unclassified sequences</taxon>
        <taxon>metagenomes</taxon>
        <taxon>ecological metagenomes</taxon>
    </lineage>
</organism>
<sequence>MLRNQVKTVNCLHDINNIDKNNALEQAIDGRLTSIFISSKSKLIPLLKAIIAGHVALAFHCYYS</sequence>
<reference evidence="1" key="1">
    <citation type="journal article" date="2015" name="Nature">
        <title>Complex archaea that bridge the gap between prokaryotes and eukaryotes.</title>
        <authorList>
            <person name="Spang A."/>
            <person name="Saw J.H."/>
            <person name="Jorgensen S.L."/>
            <person name="Zaremba-Niedzwiedzka K."/>
            <person name="Martijn J."/>
            <person name="Lind A.E."/>
            <person name="van Eijk R."/>
            <person name="Schleper C."/>
            <person name="Guy L."/>
            <person name="Ettema T.J."/>
        </authorList>
    </citation>
    <scope>NUCLEOTIDE SEQUENCE</scope>
</reference>
<proteinExistence type="predicted"/>
<name>A0A0F9T3U6_9ZZZZ</name>
<gene>
    <name evidence="1" type="ORF">LCGC14_0700620</name>
</gene>
<protein>
    <submittedName>
        <fullName evidence="1">Uncharacterized protein</fullName>
    </submittedName>
</protein>